<comment type="caution">
    <text evidence="1">The sequence shown here is derived from an EMBL/GenBank/DDBJ whole genome shotgun (WGS) entry which is preliminary data.</text>
</comment>
<organism evidence="1 2">
    <name type="scientific">Larimichthys crocea</name>
    <name type="common">Large yellow croaker</name>
    <name type="synonym">Pseudosciaena crocea</name>
    <dbReference type="NCBI Taxonomy" id="215358"/>
    <lineage>
        <taxon>Eukaryota</taxon>
        <taxon>Metazoa</taxon>
        <taxon>Chordata</taxon>
        <taxon>Craniata</taxon>
        <taxon>Vertebrata</taxon>
        <taxon>Euteleostomi</taxon>
        <taxon>Actinopterygii</taxon>
        <taxon>Neopterygii</taxon>
        <taxon>Teleostei</taxon>
        <taxon>Neoteleostei</taxon>
        <taxon>Acanthomorphata</taxon>
        <taxon>Eupercaria</taxon>
        <taxon>Sciaenidae</taxon>
        <taxon>Larimichthys</taxon>
    </lineage>
</organism>
<accession>A0ACD3RUP3</accession>
<keyword evidence="2" id="KW-1185">Reference proteome</keyword>
<evidence type="ECO:0000313" key="1">
    <source>
        <dbReference type="EMBL" id="TMS23082.1"/>
    </source>
</evidence>
<dbReference type="Proteomes" id="UP000793456">
    <property type="component" value="Chromosome I"/>
</dbReference>
<proteinExistence type="predicted"/>
<evidence type="ECO:0000313" key="2">
    <source>
        <dbReference type="Proteomes" id="UP000793456"/>
    </source>
</evidence>
<name>A0ACD3RUP3_LARCR</name>
<reference evidence="1" key="1">
    <citation type="submission" date="2018-11" db="EMBL/GenBank/DDBJ databases">
        <title>The sequence and de novo assembly of Larimichthys crocea genome using PacBio and Hi-C technologies.</title>
        <authorList>
            <person name="Xu P."/>
            <person name="Chen B."/>
            <person name="Zhou Z."/>
            <person name="Ke Q."/>
            <person name="Wu Y."/>
            <person name="Bai H."/>
            <person name="Pu F."/>
        </authorList>
    </citation>
    <scope>NUCLEOTIDE SEQUENCE</scope>
    <source>
        <tissue evidence="1">Muscle</tissue>
    </source>
</reference>
<protein>
    <submittedName>
        <fullName evidence="1">Uncharacterized protein</fullName>
    </submittedName>
</protein>
<sequence length="164" mass="18256">MAGSGVALRLHEFRETQDSRQLDGPTTLTPKPSRLGRDIYGLYPGQLGRVHIVHSKNHGYIVRSGKFQSHHESRQSLNPPCEDYQQSFDVQTLRALTVLRHSPAVLDQCPPSDDLPGAVWSSVSTLSSVVKHNVMDRNISALMDSSHNHFAPILIRADLCGMYE</sequence>
<dbReference type="EMBL" id="CM011674">
    <property type="protein sequence ID" value="TMS23082.1"/>
    <property type="molecule type" value="Genomic_DNA"/>
</dbReference>
<gene>
    <name evidence="1" type="ORF">E3U43_008388</name>
</gene>